<evidence type="ECO:0000313" key="3">
    <source>
        <dbReference type="EMBL" id="ESA08265.1"/>
    </source>
</evidence>
<dbReference type="EMBL" id="KI289404">
    <property type="protein sequence ID" value="ESA08265.1"/>
    <property type="molecule type" value="Genomic_DNA"/>
</dbReference>
<feature type="region of interest" description="Disordered" evidence="2">
    <location>
        <begin position="693"/>
        <end position="717"/>
    </location>
</feature>
<reference evidence="3" key="1">
    <citation type="submission" date="2013-07" db="EMBL/GenBank/DDBJ databases">
        <title>The genome of an arbuscular mycorrhizal fungus provides insights into the evolution of the oldest plant symbiosis.</title>
        <authorList>
            <consortium name="DOE Joint Genome Institute"/>
            <person name="Tisserant E."/>
            <person name="Malbreil M."/>
            <person name="Kuo A."/>
            <person name="Kohler A."/>
            <person name="Symeonidi A."/>
            <person name="Balestrini R."/>
            <person name="Charron P."/>
            <person name="Duensing N."/>
            <person name="Frei-dit-Frey N."/>
            <person name="Gianinazzi-Pearson V."/>
            <person name="Gilbert B."/>
            <person name="Handa Y."/>
            <person name="Hijri M."/>
            <person name="Kaul R."/>
            <person name="Kawaguchi M."/>
            <person name="Krajinski F."/>
            <person name="Lammers P."/>
            <person name="Lapierre D."/>
            <person name="Masclaux F.G."/>
            <person name="Murat C."/>
            <person name="Morin E."/>
            <person name="Ndikumana S."/>
            <person name="Pagni M."/>
            <person name="Petitpierre D."/>
            <person name="Requena N."/>
            <person name="Rosikiewicz P."/>
            <person name="Riley R."/>
            <person name="Saito K."/>
            <person name="San Clemente H."/>
            <person name="Shapiro H."/>
            <person name="van Tuinen D."/>
            <person name="Becard G."/>
            <person name="Bonfante P."/>
            <person name="Paszkowski U."/>
            <person name="Shachar-Hill Y."/>
            <person name="Young J.P."/>
            <person name="Sanders I.R."/>
            <person name="Henrissat B."/>
            <person name="Rensing S.A."/>
            <person name="Grigoriev I.V."/>
            <person name="Corradi N."/>
            <person name="Roux C."/>
            <person name="Martin F."/>
        </authorList>
    </citation>
    <scope>NUCLEOTIDE SEQUENCE</scope>
    <source>
        <strain evidence="3">DAOM 197198</strain>
    </source>
</reference>
<dbReference type="AlphaFoldDB" id="U9TJF3"/>
<sequence>MVENPIEVNEELIEEWPIKVAKFGQKLTASEIHYYIEFQEYPNTSETGFASVYNVSGWDEEEARKAFSMTNIQYSYGGSGTTRTVKNCDFFPGIKVSKEERKCLSVKMCEFASKKLEVDHTSVDFTSSLFKNLFDANEKFQERATLCIFAKAHEYKCGYVDQKGIRCNGTPTLGEFTQVIGSTSSKKKFIGCTKWQSGEKNHRYLTIPSNIDLELLEDMFNGHSYHPNGIDFEKDELDVVDECYIVRPNSTRSDECPFLHKAGNRIIKGIINKKTDSCPVKFYHIIPENLKDCPFIVTVSVGKHNHPPPPPRKTPYNVKNQLQKIIDNEHILDLTARKFLTGSMIQSYLNGRAISDLHPSLNNQSKINYYIEKTRRSQYPFGQNILGVVHEFMKHEKSEDPYIRSIRFLDSGQYIVLCATKQQLKALSELTYFEIDMAFKRIHGITNEWEVAAYLPHVQKTLTFVRIFTNVETANAYQNLFEDLFNCIERDTGETFSFYHIHGKGLGCIIADQHKGQALGLGQYLSSKYPHLAPVEHLQYIYKLCQVHYKRNIDKNRQLSREIRNAMYLIPSLNTQEEVLEVLNKIESCEEPGTAAWVNDKRTPWVLSGVSYAFTKMDHIIWNQTPNNTNVGESAHANVNHDGRNLSLLAGIARGRDFDKRQWESTDVYEKYNVPDSYRNKSELTRLIQAEQRVEKRRKGKQPLLSSNTRKKQKSNFRNKENVIEIIDSDENLRLEEQRKMKDLEQDMLIIQKQKNDELEREIILLEKRKRF</sequence>
<proteinExistence type="predicted"/>
<evidence type="ECO:0000256" key="2">
    <source>
        <dbReference type="SAM" id="MobiDB-lite"/>
    </source>
</evidence>
<gene>
    <name evidence="3" type="ORF">GLOINDRAFT_31915</name>
</gene>
<organism evidence="3">
    <name type="scientific">Rhizophagus irregularis (strain DAOM 181602 / DAOM 197198 / MUCL 43194)</name>
    <name type="common">Arbuscular mycorrhizal fungus</name>
    <name type="synonym">Glomus intraradices</name>
    <dbReference type="NCBI Taxonomy" id="747089"/>
    <lineage>
        <taxon>Eukaryota</taxon>
        <taxon>Fungi</taxon>
        <taxon>Fungi incertae sedis</taxon>
        <taxon>Mucoromycota</taxon>
        <taxon>Glomeromycotina</taxon>
        <taxon>Glomeromycetes</taxon>
        <taxon>Glomerales</taxon>
        <taxon>Glomeraceae</taxon>
        <taxon>Rhizophagus</taxon>
    </lineage>
</organism>
<keyword evidence="1" id="KW-0175">Coiled coil</keyword>
<dbReference type="eggNOG" id="ENOG502S31A">
    <property type="taxonomic scope" value="Eukaryota"/>
</dbReference>
<feature type="coiled-coil region" evidence="1">
    <location>
        <begin position="727"/>
        <end position="769"/>
    </location>
</feature>
<dbReference type="VEuPathDB" id="FungiDB:RhiirFUN_017557"/>
<name>U9TJF3_RHIID</name>
<protein>
    <submittedName>
        <fullName evidence="3">Uncharacterized protein</fullName>
    </submittedName>
</protein>
<dbReference type="HOGENOM" id="CLU_027980_0_0_1"/>
<accession>U9TJF3</accession>
<evidence type="ECO:0000256" key="1">
    <source>
        <dbReference type="SAM" id="Coils"/>
    </source>
</evidence>